<dbReference type="PANTHER" id="PTHR11558">
    <property type="entry name" value="SPERMIDINE/SPERMINE SYNTHASE"/>
    <property type="match status" value="1"/>
</dbReference>
<feature type="domain" description="PABS" evidence="8">
    <location>
        <begin position="2"/>
        <end position="235"/>
    </location>
</feature>
<dbReference type="PROSITE" id="PS51006">
    <property type="entry name" value="PABS_2"/>
    <property type="match status" value="1"/>
</dbReference>
<evidence type="ECO:0000256" key="7">
    <source>
        <dbReference type="RuleBase" id="RU003837"/>
    </source>
</evidence>
<dbReference type="CDD" id="cd02440">
    <property type="entry name" value="AdoMet_MTases"/>
    <property type="match status" value="1"/>
</dbReference>
<evidence type="ECO:0000256" key="1">
    <source>
        <dbReference type="ARBA" id="ARBA00007867"/>
    </source>
</evidence>
<dbReference type="InterPro" id="IPR001045">
    <property type="entry name" value="Spermi_synthase"/>
</dbReference>
<evidence type="ECO:0000256" key="3">
    <source>
        <dbReference type="ARBA" id="ARBA00023115"/>
    </source>
</evidence>
<evidence type="ECO:0000256" key="2">
    <source>
        <dbReference type="ARBA" id="ARBA00022679"/>
    </source>
</evidence>
<feature type="binding site" evidence="4">
    <location>
        <begin position="155"/>
        <end position="158"/>
    </location>
    <ligand>
        <name>spermidine</name>
        <dbReference type="ChEBI" id="CHEBI:57834"/>
    </ligand>
</feature>
<dbReference type="PANTHER" id="PTHR11558:SF11">
    <property type="entry name" value="SPERMIDINE SYNTHASE"/>
    <property type="match status" value="1"/>
</dbReference>
<feature type="binding site" evidence="4">
    <location>
        <position position="31"/>
    </location>
    <ligand>
        <name>S-methyl-5'-thioadenosine</name>
        <dbReference type="ChEBI" id="CHEBI:17509"/>
    </ligand>
</feature>
<dbReference type="GO" id="GO:0008295">
    <property type="term" value="P:spermidine biosynthetic process"/>
    <property type="evidence" value="ECO:0007669"/>
    <property type="project" value="UniProtKB-UniRule"/>
</dbReference>
<keyword evidence="3 4" id="KW-0620">Polyamine biosynthesis</keyword>
<dbReference type="HAMAP" id="MF_00198">
    <property type="entry name" value="Spermidine_synth"/>
    <property type="match status" value="1"/>
</dbReference>
<comment type="similarity">
    <text evidence="1 4 6">Belongs to the spermidine/spermine synthase family.</text>
</comment>
<evidence type="ECO:0000256" key="6">
    <source>
        <dbReference type="RuleBase" id="RU003836"/>
    </source>
</evidence>
<feature type="binding site" evidence="4">
    <location>
        <begin position="137"/>
        <end position="138"/>
    </location>
    <ligand>
        <name>S-methyl-5'-thioadenosine</name>
        <dbReference type="ChEBI" id="CHEBI:17509"/>
    </ligand>
</feature>
<accession>A0AAT9LC31</accession>
<dbReference type="InterPro" id="IPR030374">
    <property type="entry name" value="PABS"/>
</dbReference>
<comment type="function">
    <text evidence="4">Catalyzes the irreversible transfer of a propylamine group from the amino donor S-adenosylmethioninamine (decarboxy-AdoMet) to putrescine (1,4-diaminobutane) to yield spermidine.</text>
</comment>
<gene>
    <name evidence="4 9" type="primary">speE</name>
    <name evidence="9" type="ORF">IMF26_07280</name>
</gene>
<dbReference type="EC" id="2.5.1.16" evidence="4"/>
<evidence type="ECO:0000256" key="5">
    <source>
        <dbReference type="PROSITE-ProRule" id="PRU00354"/>
    </source>
</evidence>
<sequence length="277" mass="31270">MEVWFTEEWLPGLRISAQIKSVVYTKRTKFQELCIFDTVEFGRMLVLDNVIQTTEKDEYIYHESLVHVPLLSHPNPEKVLIIGGGDGGALRETLKHPQVKEATLVDIDGEVIEAAKTYLPSWSSSFSDKRARVLVEDGLNYVATTRDRFDVVLVDSSDPVGPSEALFRPEFYSSIAKVLRPGGVMCAQTESPIATPAVVRDIFHRISRVFPVTRLYTAPVPSYPGGWWSFTCGSLGSDPKVPMRKPEESWELKFYSPEIHERLFILNPKLKKDVGII</sequence>
<dbReference type="InterPro" id="IPR029063">
    <property type="entry name" value="SAM-dependent_MTases_sf"/>
</dbReference>
<feature type="binding site" evidence="4">
    <location>
        <position position="86"/>
    </location>
    <ligand>
        <name>spermidine</name>
        <dbReference type="ChEBI" id="CHEBI:57834"/>
    </ligand>
</feature>
<evidence type="ECO:0000256" key="4">
    <source>
        <dbReference type="HAMAP-Rule" id="MF_00198"/>
    </source>
</evidence>
<feature type="binding site" evidence="4">
    <location>
        <position position="62"/>
    </location>
    <ligand>
        <name>spermidine</name>
        <dbReference type="ChEBI" id="CHEBI:57834"/>
    </ligand>
</feature>
<name>A0AAT9LC31_9FIRM</name>
<organism evidence="9">
    <name type="scientific">Candidatus Fermentithermobacillus carboniphilus</name>
    <dbReference type="NCBI Taxonomy" id="3085328"/>
    <lineage>
        <taxon>Bacteria</taxon>
        <taxon>Bacillati</taxon>
        <taxon>Bacillota</taxon>
        <taxon>Candidatus Fermentithermobacillia</taxon>
        <taxon>Candidatus Fermentithermobacillales</taxon>
        <taxon>Candidatus Fermentithermobacillaceae</taxon>
        <taxon>Candidatus Fermentithermobacillus</taxon>
    </lineage>
</organism>
<evidence type="ECO:0000259" key="8">
    <source>
        <dbReference type="PROSITE" id="PS51006"/>
    </source>
</evidence>
<reference evidence="9" key="2">
    <citation type="journal article" date="2023" name="Biology">
        <title>Prokaryotic Life Associated with Coal-Fire Gas Vents Revealed by Metagenomics.</title>
        <authorList>
            <person name="Kadnikov V.V."/>
            <person name="Mardanov A.V."/>
            <person name="Beletsky A.V."/>
            <person name="Karnachuk O.V."/>
            <person name="Ravin N.V."/>
        </authorList>
    </citation>
    <scope>NUCLEOTIDE SEQUENCE</scope>
    <source>
        <strain evidence="9">Bu02</strain>
    </source>
</reference>
<dbReference type="EMBL" id="CP062796">
    <property type="protein sequence ID" value="QUL97882.1"/>
    <property type="molecule type" value="Genomic_DNA"/>
</dbReference>
<feature type="binding site" evidence="4">
    <location>
        <position position="162"/>
    </location>
    <ligand>
        <name>S-methyl-5'-thioadenosine</name>
        <dbReference type="ChEBI" id="CHEBI:17509"/>
    </ligand>
</feature>
<dbReference type="InterPro" id="IPR030373">
    <property type="entry name" value="PABS_CS"/>
</dbReference>
<dbReference type="Pfam" id="PF17284">
    <property type="entry name" value="Spermine_synt_N"/>
    <property type="match status" value="1"/>
</dbReference>
<feature type="active site" description="Proton acceptor" evidence="4 5">
    <location>
        <position position="155"/>
    </location>
</feature>
<dbReference type="PROSITE" id="PS01330">
    <property type="entry name" value="PABS_1"/>
    <property type="match status" value="1"/>
</dbReference>
<dbReference type="GO" id="GO:0004766">
    <property type="term" value="F:spermidine synthase activity"/>
    <property type="evidence" value="ECO:0007669"/>
    <property type="project" value="UniProtKB-UniRule"/>
</dbReference>
<dbReference type="NCBIfam" id="TIGR00417">
    <property type="entry name" value="speE"/>
    <property type="match status" value="1"/>
</dbReference>
<dbReference type="Gene3D" id="2.30.140.10">
    <property type="entry name" value="Spermidine synthase, tetramerisation domain"/>
    <property type="match status" value="1"/>
</dbReference>
<keyword evidence="4 7" id="KW-0745">Spermidine biosynthesis</keyword>
<comment type="pathway">
    <text evidence="4">Amine and polyamine biosynthesis; spermidine biosynthesis; spermidine from putrescine: step 1/1.</text>
</comment>
<dbReference type="NCBIfam" id="NF002010">
    <property type="entry name" value="PRK00811.1"/>
    <property type="match status" value="1"/>
</dbReference>
<dbReference type="InterPro" id="IPR035246">
    <property type="entry name" value="Spermidine_synt_N"/>
</dbReference>
<dbReference type="Pfam" id="PF01564">
    <property type="entry name" value="Spermine_synth"/>
    <property type="match status" value="1"/>
</dbReference>
<dbReference type="InterPro" id="IPR037163">
    <property type="entry name" value="Spermidine_synt_N_sf"/>
</dbReference>
<feature type="binding site" evidence="4">
    <location>
        <position position="106"/>
    </location>
    <ligand>
        <name>S-methyl-5'-thioadenosine</name>
        <dbReference type="ChEBI" id="CHEBI:17509"/>
    </ligand>
</feature>
<dbReference type="GO" id="GO:0005829">
    <property type="term" value="C:cytosol"/>
    <property type="evidence" value="ECO:0007669"/>
    <property type="project" value="TreeGrafter"/>
</dbReference>
<reference evidence="9" key="1">
    <citation type="submission" date="2020-10" db="EMBL/GenBank/DDBJ databases">
        <authorList>
            <person name="Kadnikov V."/>
            <person name="Beletsky A.V."/>
            <person name="Mardanov A.V."/>
            <person name="Karnachuk O.V."/>
            <person name="Ravin N.V."/>
        </authorList>
    </citation>
    <scope>NUCLEOTIDE SEQUENCE</scope>
    <source>
        <strain evidence="9">Bu02</strain>
    </source>
</reference>
<dbReference type="AlphaFoldDB" id="A0AAT9LC31"/>
<comment type="catalytic activity">
    <reaction evidence="4 7">
        <text>S-adenosyl 3-(methylsulfanyl)propylamine + putrescine = S-methyl-5'-thioadenosine + spermidine + H(+)</text>
        <dbReference type="Rhea" id="RHEA:12721"/>
        <dbReference type="ChEBI" id="CHEBI:15378"/>
        <dbReference type="ChEBI" id="CHEBI:17509"/>
        <dbReference type="ChEBI" id="CHEBI:57443"/>
        <dbReference type="ChEBI" id="CHEBI:57834"/>
        <dbReference type="ChEBI" id="CHEBI:326268"/>
        <dbReference type="EC" id="2.5.1.16"/>
    </reaction>
</comment>
<proteinExistence type="inferred from homology"/>
<keyword evidence="2 4" id="KW-0808">Transferase</keyword>
<dbReference type="Gene3D" id="3.40.50.150">
    <property type="entry name" value="Vaccinia Virus protein VP39"/>
    <property type="match status" value="1"/>
</dbReference>
<comment type="subunit">
    <text evidence="4">Homodimer or homotetramer.</text>
</comment>
<evidence type="ECO:0000313" key="9">
    <source>
        <dbReference type="EMBL" id="QUL97882.1"/>
    </source>
</evidence>
<dbReference type="KEGG" id="fcz:IMF26_07280"/>
<dbReference type="SUPFAM" id="SSF53335">
    <property type="entry name" value="S-adenosyl-L-methionine-dependent methyltransferases"/>
    <property type="match status" value="1"/>
</dbReference>
<protein>
    <recommendedName>
        <fullName evidence="4">Polyamine aminopropyltransferase</fullName>
    </recommendedName>
    <alternativeName>
        <fullName evidence="4">Putrescine aminopropyltransferase</fullName>
        <shortName evidence="4">PAPT</shortName>
    </alternativeName>
    <alternativeName>
        <fullName evidence="4">Spermidine synthase</fullName>
        <shortName evidence="4">SPDS</shortName>
        <shortName evidence="4">SPDSY</shortName>
        <ecNumber evidence="4">2.5.1.16</ecNumber>
    </alternativeName>
</protein>